<organism evidence="1 2">
    <name type="scientific">Portunus trituberculatus</name>
    <name type="common">Swimming crab</name>
    <name type="synonym">Neptunus trituberculatus</name>
    <dbReference type="NCBI Taxonomy" id="210409"/>
    <lineage>
        <taxon>Eukaryota</taxon>
        <taxon>Metazoa</taxon>
        <taxon>Ecdysozoa</taxon>
        <taxon>Arthropoda</taxon>
        <taxon>Crustacea</taxon>
        <taxon>Multicrustacea</taxon>
        <taxon>Malacostraca</taxon>
        <taxon>Eumalacostraca</taxon>
        <taxon>Eucarida</taxon>
        <taxon>Decapoda</taxon>
        <taxon>Pleocyemata</taxon>
        <taxon>Brachyura</taxon>
        <taxon>Eubrachyura</taxon>
        <taxon>Portunoidea</taxon>
        <taxon>Portunidae</taxon>
        <taxon>Portuninae</taxon>
        <taxon>Portunus</taxon>
    </lineage>
</organism>
<keyword evidence="2" id="KW-1185">Reference proteome</keyword>
<name>A0A5B7DIX6_PORTR</name>
<dbReference type="AlphaFoldDB" id="A0A5B7DIX6"/>
<evidence type="ECO:0000313" key="2">
    <source>
        <dbReference type="Proteomes" id="UP000324222"/>
    </source>
</evidence>
<dbReference type="EMBL" id="VSRR010000937">
    <property type="protein sequence ID" value="MPC21036.1"/>
    <property type="molecule type" value="Genomic_DNA"/>
</dbReference>
<gene>
    <name evidence="1" type="ORF">E2C01_014009</name>
</gene>
<proteinExistence type="predicted"/>
<protein>
    <submittedName>
        <fullName evidence="1">Uncharacterized protein</fullName>
    </submittedName>
</protein>
<sequence length="171" mass="18380">MKLNARSQCRASTVGCTGLTGEPAWSRAIVGTRQLKTMSSFALGYFPPYLSLAKSPDAWGAARVSTLEIWGGGSRPTRGEGRREEEWGSWSAGMGWSGPARGEQSGPHAAARVMDVERAARDVVHVSCMLPPPACDVKNGCWLHVKDADTVEQYDTSLMITAAKTRIGGLR</sequence>
<reference evidence="1 2" key="1">
    <citation type="submission" date="2019-05" db="EMBL/GenBank/DDBJ databases">
        <title>Another draft genome of Portunus trituberculatus and its Hox gene families provides insights of decapod evolution.</title>
        <authorList>
            <person name="Jeong J.-H."/>
            <person name="Song I."/>
            <person name="Kim S."/>
            <person name="Choi T."/>
            <person name="Kim D."/>
            <person name="Ryu S."/>
            <person name="Kim W."/>
        </authorList>
    </citation>
    <scope>NUCLEOTIDE SEQUENCE [LARGE SCALE GENOMIC DNA]</scope>
    <source>
        <tissue evidence="1">Muscle</tissue>
    </source>
</reference>
<dbReference type="Proteomes" id="UP000324222">
    <property type="component" value="Unassembled WGS sequence"/>
</dbReference>
<evidence type="ECO:0000313" key="1">
    <source>
        <dbReference type="EMBL" id="MPC21036.1"/>
    </source>
</evidence>
<accession>A0A5B7DIX6</accession>
<comment type="caution">
    <text evidence="1">The sequence shown here is derived from an EMBL/GenBank/DDBJ whole genome shotgun (WGS) entry which is preliminary data.</text>
</comment>